<feature type="transmembrane region" description="Helical" evidence="9">
    <location>
        <begin position="170"/>
        <end position="191"/>
    </location>
</feature>
<feature type="transmembrane region" description="Helical" evidence="9">
    <location>
        <begin position="139"/>
        <end position="158"/>
    </location>
</feature>
<dbReference type="PANTHER" id="PTHR31503:SF20">
    <property type="entry name" value="CA(2+)_H(+) EXCHANGER, PUTATIVE (EUROFUNG)-RELATED"/>
    <property type="match status" value="1"/>
</dbReference>
<keyword evidence="12" id="KW-1185">Reference proteome</keyword>
<feature type="region of interest" description="Disordered" evidence="8">
    <location>
        <begin position="313"/>
        <end position="393"/>
    </location>
</feature>
<gene>
    <name evidence="11" type="ORF">HDU87_003620</name>
</gene>
<feature type="domain" description="Sodium/calcium exchanger membrane region" evidence="10">
    <location>
        <begin position="402"/>
        <end position="546"/>
    </location>
</feature>
<evidence type="ECO:0000256" key="3">
    <source>
        <dbReference type="ARBA" id="ARBA00022448"/>
    </source>
</evidence>
<feature type="compositionally biased region" description="Low complexity" evidence="8">
    <location>
        <begin position="352"/>
        <end position="384"/>
    </location>
</feature>
<dbReference type="InterPro" id="IPR004713">
    <property type="entry name" value="CaH_exchang"/>
</dbReference>
<feature type="compositionally biased region" description="Polar residues" evidence="8">
    <location>
        <begin position="51"/>
        <end position="64"/>
    </location>
</feature>
<dbReference type="GO" id="GO:0000329">
    <property type="term" value="C:fungal-type vacuole membrane"/>
    <property type="evidence" value="ECO:0007669"/>
    <property type="project" value="TreeGrafter"/>
</dbReference>
<feature type="transmembrane region" description="Helical" evidence="9">
    <location>
        <begin position="110"/>
        <end position="133"/>
    </location>
</feature>
<keyword evidence="5 9" id="KW-1133">Transmembrane helix</keyword>
<dbReference type="Proteomes" id="UP001212152">
    <property type="component" value="Unassembled WGS sequence"/>
</dbReference>
<organism evidence="11 12">
    <name type="scientific">Geranomyces variabilis</name>
    <dbReference type="NCBI Taxonomy" id="109894"/>
    <lineage>
        <taxon>Eukaryota</taxon>
        <taxon>Fungi</taxon>
        <taxon>Fungi incertae sedis</taxon>
        <taxon>Chytridiomycota</taxon>
        <taxon>Chytridiomycota incertae sedis</taxon>
        <taxon>Chytridiomycetes</taxon>
        <taxon>Spizellomycetales</taxon>
        <taxon>Powellomycetaceae</taxon>
        <taxon>Geranomyces</taxon>
    </lineage>
</organism>
<keyword evidence="3" id="KW-0813">Transport</keyword>
<dbReference type="Pfam" id="PF01699">
    <property type="entry name" value="Na_Ca_ex"/>
    <property type="match status" value="2"/>
</dbReference>
<sequence>MHKVQSWAKHEARNVRGSPFSRSTPARRRISDSEANLNNNNNSTVIHMEGTGSTNPLTGTNNVDPASIESINNNNNYNNNNDRRNNDTTNANEKNAAHKHELTLWGQIRAALFGSYVNVLLIFVPIGIAMHFIKASSLVVFITCFIAIIPLAGMLSYATEELALRVGETLGGLLNASFGNAVELIMSNIALFSNEIVVVQTSLIGSILSNLLLVLGMSFLAGGITRSEQYFNTTVAQTASSLLALAVASLIIPTAFHWAATDALTSDKATGIPETVNTDILGVSRATAIILLLVYASYLLFQLKSHAHLFNEESKKVPTRKEAREREARQDNNGVSPDSHEEVSASSGARPNTNARGDANNNNNNNNNNTGSSANTNNASNNNNNHDDDEDHPEPELSVVAAVVLLIGATVLVAICAEFLVSAIDDVVTKTGISRYFIGLVLVPIVGNAAEHVTAVTVAARDKMDLAIGVAVGSSLQVALLIIPLIVVIAWIGGINEMTLLFDTFAVIVLVLSVALVAGLISDGKSNFLEGNLLISLYIIIAVAAWYFPNTAASA</sequence>
<comment type="caution">
    <text evidence="11">The sequence shown here is derived from an EMBL/GenBank/DDBJ whole genome shotgun (WGS) entry which is preliminary data.</text>
</comment>
<protein>
    <recommendedName>
        <fullName evidence="10">Sodium/calcium exchanger membrane region domain-containing protein</fullName>
    </recommendedName>
</protein>
<name>A0AAD5TJY0_9FUNG</name>
<accession>A0AAD5TJY0</accession>
<evidence type="ECO:0000256" key="2">
    <source>
        <dbReference type="ARBA" id="ARBA00008170"/>
    </source>
</evidence>
<feature type="transmembrane region" description="Helical" evidence="9">
    <location>
        <begin position="197"/>
        <end position="221"/>
    </location>
</feature>
<comment type="subcellular location">
    <subcellularLocation>
        <location evidence="1">Endomembrane system</location>
        <topology evidence="1">Multi-pass membrane protein</topology>
    </subcellularLocation>
</comment>
<proteinExistence type="inferred from homology"/>
<feature type="transmembrane region" description="Helical" evidence="9">
    <location>
        <begin position="528"/>
        <end position="548"/>
    </location>
</feature>
<feature type="transmembrane region" description="Helical" evidence="9">
    <location>
        <begin position="436"/>
        <end position="459"/>
    </location>
</feature>
<keyword evidence="6" id="KW-0406">Ion transport</keyword>
<feature type="domain" description="Sodium/calcium exchanger membrane region" evidence="10">
    <location>
        <begin position="137"/>
        <end position="303"/>
    </location>
</feature>
<dbReference type="InterPro" id="IPR044880">
    <property type="entry name" value="NCX_ion-bd_dom_sf"/>
</dbReference>
<feature type="transmembrane region" description="Helical" evidence="9">
    <location>
        <begin position="399"/>
        <end position="424"/>
    </location>
</feature>
<dbReference type="GO" id="GO:0012505">
    <property type="term" value="C:endomembrane system"/>
    <property type="evidence" value="ECO:0007669"/>
    <property type="project" value="UniProtKB-SubCell"/>
</dbReference>
<feature type="compositionally biased region" description="Basic and acidic residues" evidence="8">
    <location>
        <begin position="313"/>
        <end position="330"/>
    </location>
</feature>
<reference evidence="11" key="1">
    <citation type="submission" date="2020-05" db="EMBL/GenBank/DDBJ databases">
        <title>Phylogenomic resolution of chytrid fungi.</title>
        <authorList>
            <person name="Stajich J.E."/>
            <person name="Amses K."/>
            <person name="Simmons R."/>
            <person name="Seto K."/>
            <person name="Myers J."/>
            <person name="Bonds A."/>
            <person name="Quandt C.A."/>
            <person name="Barry K."/>
            <person name="Liu P."/>
            <person name="Grigoriev I."/>
            <person name="Longcore J.E."/>
            <person name="James T.Y."/>
        </authorList>
    </citation>
    <scope>NUCLEOTIDE SEQUENCE</scope>
    <source>
        <strain evidence="11">JEL0379</strain>
    </source>
</reference>
<dbReference type="GO" id="GO:0015369">
    <property type="term" value="F:calcium:proton antiporter activity"/>
    <property type="evidence" value="ECO:0007669"/>
    <property type="project" value="TreeGrafter"/>
</dbReference>
<evidence type="ECO:0000256" key="7">
    <source>
        <dbReference type="ARBA" id="ARBA00023136"/>
    </source>
</evidence>
<evidence type="ECO:0000256" key="6">
    <source>
        <dbReference type="ARBA" id="ARBA00023065"/>
    </source>
</evidence>
<evidence type="ECO:0000256" key="9">
    <source>
        <dbReference type="SAM" id="Phobius"/>
    </source>
</evidence>
<evidence type="ECO:0000256" key="1">
    <source>
        <dbReference type="ARBA" id="ARBA00004127"/>
    </source>
</evidence>
<dbReference type="Gene3D" id="1.20.1420.30">
    <property type="entry name" value="NCX, central ion-binding region"/>
    <property type="match status" value="2"/>
</dbReference>
<comment type="similarity">
    <text evidence="2">Belongs to the Ca(2+):cation antiporter (CaCA) (TC 2.A.19) family.</text>
</comment>
<evidence type="ECO:0000256" key="4">
    <source>
        <dbReference type="ARBA" id="ARBA00022692"/>
    </source>
</evidence>
<feature type="transmembrane region" description="Helical" evidence="9">
    <location>
        <begin position="498"/>
        <end position="521"/>
    </location>
</feature>
<feature type="transmembrane region" description="Helical" evidence="9">
    <location>
        <begin position="280"/>
        <end position="301"/>
    </location>
</feature>
<evidence type="ECO:0000256" key="5">
    <source>
        <dbReference type="ARBA" id="ARBA00022989"/>
    </source>
</evidence>
<dbReference type="GO" id="GO:0006874">
    <property type="term" value="P:intracellular calcium ion homeostasis"/>
    <property type="evidence" value="ECO:0007669"/>
    <property type="project" value="TreeGrafter"/>
</dbReference>
<evidence type="ECO:0000313" key="11">
    <source>
        <dbReference type="EMBL" id="KAJ3178308.1"/>
    </source>
</evidence>
<keyword evidence="7 9" id="KW-0472">Membrane</keyword>
<dbReference type="PANTHER" id="PTHR31503">
    <property type="entry name" value="VACUOLAR CALCIUM ION TRANSPORTER"/>
    <property type="match status" value="1"/>
</dbReference>
<evidence type="ECO:0000256" key="8">
    <source>
        <dbReference type="SAM" id="MobiDB-lite"/>
    </source>
</evidence>
<dbReference type="AlphaFoldDB" id="A0AAD5TJY0"/>
<keyword evidence="4 9" id="KW-0812">Transmembrane</keyword>
<feature type="region of interest" description="Disordered" evidence="8">
    <location>
        <begin position="1"/>
        <end position="91"/>
    </location>
</feature>
<evidence type="ECO:0000313" key="12">
    <source>
        <dbReference type="Proteomes" id="UP001212152"/>
    </source>
</evidence>
<feature type="transmembrane region" description="Helical" evidence="9">
    <location>
        <begin position="466"/>
        <end position="492"/>
    </location>
</feature>
<feature type="transmembrane region" description="Helical" evidence="9">
    <location>
        <begin position="242"/>
        <end position="260"/>
    </location>
</feature>
<evidence type="ECO:0000259" key="10">
    <source>
        <dbReference type="Pfam" id="PF01699"/>
    </source>
</evidence>
<dbReference type="InterPro" id="IPR004837">
    <property type="entry name" value="NaCa_Exmemb"/>
</dbReference>
<dbReference type="EMBL" id="JADGJQ010000027">
    <property type="protein sequence ID" value="KAJ3178308.1"/>
    <property type="molecule type" value="Genomic_DNA"/>
</dbReference>